<dbReference type="AlphaFoldDB" id="A0A4C1UUU0"/>
<sequence length="180" mass="20770">MRVSCIRNCALVGRTNSRLKKRRSLRYGRKSVFRVLVPPMQIGVHFLPATAEEFRITQRYLQSMSSKDPAVTWYCYTPTNEHPMKVGVRGLPGDTNLQEILVALQQLDFPATYARHIPPCRDRSGCLFFIQLEHLNEEEHGHVSPIKMYATHMCNGCTVYKMQLEWCIRHRCTPTVTCEG</sequence>
<dbReference type="OrthoDB" id="7489730at2759"/>
<evidence type="ECO:0000313" key="2">
    <source>
        <dbReference type="Proteomes" id="UP000299102"/>
    </source>
</evidence>
<organism evidence="1 2">
    <name type="scientific">Eumeta variegata</name>
    <name type="common">Bagworm moth</name>
    <name type="synonym">Eumeta japonica</name>
    <dbReference type="NCBI Taxonomy" id="151549"/>
    <lineage>
        <taxon>Eukaryota</taxon>
        <taxon>Metazoa</taxon>
        <taxon>Ecdysozoa</taxon>
        <taxon>Arthropoda</taxon>
        <taxon>Hexapoda</taxon>
        <taxon>Insecta</taxon>
        <taxon>Pterygota</taxon>
        <taxon>Neoptera</taxon>
        <taxon>Endopterygota</taxon>
        <taxon>Lepidoptera</taxon>
        <taxon>Glossata</taxon>
        <taxon>Ditrysia</taxon>
        <taxon>Tineoidea</taxon>
        <taxon>Psychidae</taxon>
        <taxon>Oiketicinae</taxon>
        <taxon>Eumeta</taxon>
    </lineage>
</organism>
<evidence type="ECO:0000313" key="1">
    <source>
        <dbReference type="EMBL" id="GBP30208.1"/>
    </source>
</evidence>
<keyword evidence="2" id="KW-1185">Reference proteome</keyword>
<comment type="caution">
    <text evidence="1">The sequence shown here is derived from an EMBL/GenBank/DDBJ whole genome shotgun (WGS) entry which is preliminary data.</text>
</comment>
<accession>A0A4C1UUU0</accession>
<name>A0A4C1UUU0_EUMVA</name>
<gene>
    <name evidence="1" type="ORF">EVAR_94516_1</name>
</gene>
<evidence type="ECO:0008006" key="3">
    <source>
        <dbReference type="Google" id="ProtNLM"/>
    </source>
</evidence>
<dbReference type="Proteomes" id="UP000299102">
    <property type="component" value="Unassembled WGS sequence"/>
</dbReference>
<protein>
    <recommendedName>
        <fullName evidence="3">Nucleic-acid-binding protein from transposon X-element</fullName>
    </recommendedName>
</protein>
<proteinExistence type="predicted"/>
<reference evidence="1 2" key="1">
    <citation type="journal article" date="2019" name="Commun. Biol.">
        <title>The bagworm genome reveals a unique fibroin gene that provides high tensile strength.</title>
        <authorList>
            <person name="Kono N."/>
            <person name="Nakamura H."/>
            <person name="Ohtoshi R."/>
            <person name="Tomita M."/>
            <person name="Numata K."/>
            <person name="Arakawa K."/>
        </authorList>
    </citation>
    <scope>NUCLEOTIDE SEQUENCE [LARGE SCALE GENOMIC DNA]</scope>
</reference>
<dbReference type="EMBL" id="BGZK01000230">
    <property type="protein sequence ID" value="GBP30208.1"/>
    <property type="molecule type" value="Genomic_DNA"/>
</dbReference>